<organism evidence="12 13">
    <name type="scientific">Pundamilia nyererei</name>
    <dbReference type="NCBI Taxonomy" id="303518"/>
    <lineage>
        <taxon>Eukaryota</taxon>
        <taxon>Metazoa</taxon>
        <taxon>Chordata</taxon>
        <taxon>Craniata</taxon>
        <taxon>Vertebrata</taxon>
        <taxon>Euteleostomi</taxon>
        <taxon>Actinopterygii</taxon>
        <taxon>Neopterygii</taxon>
        <taxon>Teleostei</taxon>
        <taxon>Neoteleostei</taxon>
        <taxon>Acanthomorphata</taxon>
        <taxon>Ovalentaria</taxon>
        <taxon>Cichlomorphae</taxon>
        <taxon>Cichliformes</taxon>
        <taxon>Cichlidae</taxon>
        <taxon>African cichlids</taxon>
        <taxon>Pseudocrenilabrinae</taxon>
        <taxon>Haplochromini</taxon>
        <taxon>Pundamilia</taxon>
    </lineage>
</organism>
<evidence type="ECO:0000259" key="11">
    <source>
        <dbReference type="PROSITE" id="PS50158"/>
    </source>
</evidence>
<dbReference type="SUPFAM" id="SSF57756">
    <property type="entry name" value="Retrovirus zinc finger-like domains"/>
    <property type="match status" value="1"/>
</dbReference>
<evidence type="ECO:0000256" key="2">
    <source>
        <dbReference type="ARBA" id="ARBA00022723"/>
    </source>
</evidence>
<evidence type="ECO:0000256" key="8">
    <source>
        <dbReference type="ARBA" id="ARBA00043023"/>
    </source>
</evidence>
<dbReference type="GO" id="GO:0071035">
    <property type="term" value="P:nuclear polyadenylation-dependent rRNA catabolic process"/>
    <property type="evidence" value="ECO:0007669"/>
    <property type="project" value="TreeGrafter"/>
</dbReference>
<feature type="region of interest" description="Disordered" evidence="10">
    <location>
        <begin position="404"/>
        <end position="465"/>
    </location>
</feature>
<dbReference type="GO" id="GO:0003723">
    <property type="term" value="F:RNA binding"/>
    <property type="evidence" value="ECO:0007669"/>
    <property type="project" value="TreeGrafter"/>
</dbReference>
<evidence type="ECO:0000313" key="13">
    <source>
        <dbReference type="RefSeq" id="XP_013763417.1"/>
    </source>
</evidence>
<dbReference type="Gene3D" id="4.10.60.10">
    <property type="entry name" value="Zinc finger, CCHC-type"/>
    <property type="match status" value="2"/>
</dbReference>
<accession>A0A9Y6J5E7</accession>
<dbReference type="RefSeq" id="XP_013763417.1">
    <property type="nucleotide sequence ID" value="XM_013907963.1"/>
</dbReference>
<dbReference type="AlphaFoldDB" id="A0A9Y6J5E7"/>
<sequence>MAHAEENEADDMQESSEEFFIRGSSSSEDEGGCMRRSMSCKQAARQSRESSPPLLLVFPFSSGGKRALLDAELEVSSSDDLRDDKDEDQPIEDWMILEGEEQVEDSNIQLNLSYRNSSGEELDDEDLKGNVRKSVKESWAVSVKDKVTFESGADQSLTSRYFSPGCSLFCRACNRTGHLAKSCSFRKKYPICVLCGIQGHIQRKCPSRPCGRCGLPSHGLKPCDLPPVWNQHCLRCGMTGHLSDACPDTWRQYHLTIRVAVPLRPQASHSLHHRKCRIHCYNCSKRGHYGYECTKRRMVTGTFPSLPYVYQYDTREDILQIRTRREERVKEPAHVFSDLSEKTGTSGEENRSVQGWTKTKKELHTRAGTWKTWQERRKERREVKRLRREAQARREGGLLIKSRCSSDDEVYPRVPFSRPDDRQKQSTAPPQKKRRDETGGKKSKKSREAERWKKRGGVKRGYLYPHADIDIRSVNLLSPKQRVRHRKK</sequence>
<dbReference type="GO" id="GO:0071038">
    <property type="term" value="P:TRAMP-dependent tRNA surveillance pathway"/>
    <property type="evidence" value="ECO:0007669"/>
    <property type="project" value="TreeGrafter"/>
</dbReference>
<dbReference type="Pfam" id="PF00098">
    <property type="entry name" value="zf-CCHC"/>
    <property type="match status" value="1"/>
</dbReference>
<protein>
    <recommendedName>
        <fullName evidence="7">Zinc finger CCHC domain-containing protein 7</fullName>
    </recommendedName>
    <alternativeName>
        <fullName evidence="8">TRAMP-like complex RNA-binding factor ZCCHC7</fullName>
    </alternativeName>
</protein>
<proteinExistence type="predicted"/>
<reference evidence="13" key="1">
    <citation type="submission" date="2025-08" db="UniProtKB">
        <authorList>
            <consortium name="RefSeq"/>
        </authorList>
    </citation>
    <scope>IDENTIFICATION</scope>
</reference>
<feature type="region of interest" description="Disordered" evidence="10">
    <location>
        <begin position="337"/>
        <end position="369"/>
    </location>
</feature>
<evidence type="ECO:0000256" key="6">
    <source>
        <dbReference type="ARBA" id="ARBA00023242"/>
    </source>
</evidence>
<dbReference type="GO" id="GO:0071039">
    <property type="term" value="P:nuclear polyadenylation-dependent CUT catabolic process"/>
    <property type="evidence" value="ECO:0007669"/>
    <property type="project" value="TreeGrafter"/>
</dbReference>
<evidence type="ECO:0000256" key="1">
    <source>
        <dbReference type="ARBA" id="ARBA00004123"/>
    </source>
</evidence>
<dbReference type="PANTHER" id="PTHR46543:SF1">
    <property type="entry name" value="ZINC FINGER CCHC DOMAIN-CONTAINING PROTEIN 7"/>
    <property type="match status" value="1"/>
</dbReference>
<keyword evidence="4 9" id="KW-0863">Zinc-finger</keyword>
<feature type="compositionally biased region" description="Basic and acidic residues" evidence="10">
    <location>
        <begin position="434"/>
        <end position="451"/>
    </location>
</feature>
<dbReference type="InterPro" id="IPR001878">
    <property type="entry name" value="Znf_CCHC"/>
</dbReference>
<dbReference type="InterPro" id="IPR036875">
    <property type="entry name" value="Znf_CCHC_sf"/>
</dbReference>
<feature type="region of interest" description="Disordered" evidence="10">
    <location>
        <begin position="1"/>
        <end position="56"/>
    </location>
</feature>
<dbReference type="GO" id="GO:0071036">
    <property type="term" value="P:nuclear polyadenylation-dependent snoRNA catabolic process"/>
    <property type="evidence" value="ECO:0007669"/>
    <property type="project" value="TreeGrafter"/>
</dbReference>
<keyword evidence="2" id="KW-0479">Metal-binding</keyword>
<gene>
    <name evidence="13" type="primary">LOC102192452</name>
</gene>
<comment type="subcellular location">
    <subcellularLocation>
        <location evidence="1">Nucleus</location>
    </subcellularLocation>
</comment>
<feature type="domain" description="CCHC-type" evidence="11">
    <location>
        <begin position="192"/>
        <end position="207"/>
    </location>
</feature>
<evidence type="ECO:0000256" key="3">
    <source>
        <dbReference type="ARBA" id="ARBA00022737"/>
    </source>
</evidence>
<feature type="compositionally biased region" description="Acidic residues" evidence="10">
    <location>
        <begin position="7"/>
        <end position="17"/>
    </location>
</feature>
<evidence type="ECO:0000256" key="4">
    <source>
        <dbReference type="ARBA" id="ARBA00022771"/>
    </source>
</evidence>
<feature type="domain" description="CCHC-type" evidence="11">
    <location>
        <begin position="170"/>
        <end position="183"/>
    </location>
</feature>
<dbReference type="GO" id="GO:0031499">
    <property type="term" value="C:TRAMP complex"/>
    <property type="evidence" value="ECO:0007669"/>
    <property type="project" value="TreeGrafter"/>
</dbReference>
<dbReference type="GO" id="GO:0071031">
    <property type="term" value="P:nuclear mRNA surveillance of mRNA 3'-end processing"/>
    <property type="evidence" value="ECO:0007669"/>
    <property type="project" value="TreeGrafter"/>
</dbReference>
<evidence type="ECO:0000256" key="9">
    <source>
        <dbReference type="PROSITE-ProRule" id="PRU00047"/>
    </source>
</evidence>
<dbReference type="GO" id="GO:0071037">
    <property type="term" value="P:nuclear polyadenylation-dependent snRNA catabolic process"/>
    <property type="evidence" value="ECO:0007669"/>
    <property type="project" value="TreeGrafter"/>
</dbReference>
<dbReference type="PROSITE" id="PS50158">
    <property type="entry name" value="ZF_CCHC"/>
    <property type="match status" value="4"/>
</dbReference>
<name>A0A9Y6J5E7_9CICH</name>
<dbReference type="Proteomes" id="UP000695023">
    <property type="component" value="Unplaced"/>
</dbReference>
<dbReference type="InterPro" id="IPR051644">
    <property type="entry name" value="TRAMP_AT-DNA-binding"/>
</dbReference>
<dbReference type="GeneID" id="102192452"/>
<feature type="domain" description="CCHC-type" evidence="11">
    <location>
        <begin position="280"/>
        <end position="295"/>
    </location>
</feature>
<evidence type="ECO:0000256" key="7">
    <source>
        <dbReference type="ARBA" id="ARBA00041190"/>
    </source>
</evidence>
<evidence type="ECO:0000256" key="5">
    <source>
        <dbReference type="ARBA" id="ARBA00022833"/>
    </source>
</evidence>
<dbReference type="GO" id="GO:0008270">
    <property type="term" value="F:zinc ion binding"/>
    <property type="evidence" value="ECO:0007669"/>
    <property type="project" value="UniProtKB-KW"/>
</dbReference>
<dbReference type="SMART" id="SM00343">
    <property type="entry name" value="ZnF_C2HC"/>
    <property type="match status" value="5"/>
</dbReference>
<evidence type="ECO:0000256" key="10">
    <source>
        <dbReference type="SAM" id="MobiDB-lite"/>
    </source>
</evidence>
<keyword evidence="12" id="KW-1185">Reference proteome</keyword>
<evidence type="ECO:0000313" key="12">
    <source>
        <dbReference type="Proteomes" id="UP000695023"/>
    </source>
</evidence>
<feature type="compositionally biased region" description="Polar residues" evidence="10">
    <location>
        <begin position="342"/>
        <end position="357"/>
    </location>
</feature>
<keyword evidence="6" id="KW-0539">Nucleus</keyword>
<keyword evidence="5" id="KW-0862">Zinc</keyword>
<feature type="domain" description="CCHC-type" evidence="11">
    <location>
        <begin position="233"/>
        <end position="248"/>
    </location>
</feature>
<dbReference type="PANTHER" id="PTHR46543">
    <property type="entry name" value="ZINC FINGER CCHC DOMAIN-CONTAINING PROTEIN 7"/>
    <property type="match status" value="1"/>
</dbReference>
<keyword evidence="3" id="KW-0677">Repeat</keyword>